<feature type="domain" description="HTH tetR-type" evidence="3">
    <location>
        <begin position="5"/>
        <end position="65"/>
    </location>
</feature>
<evidence type="ECO:0000313" key="5">
    <source>
        <dbReference type="Proteomes" id="UP001549749"/>
    </source>
</evidence>
<evidence type="ECO:0000313" key="4">
    <source>
        <dbReference type="EMBL" id="MET6998928.1"/>
    </source>
</evidence>
<dbReference type="Gene3D" id="1.10.357.10">
    <property type="entry name" value="Tetracycline Repressor, domain 2"/>
    <property type="match status" value="1"/>
</dbReference>
<dbReference type="PROSITE" id="PS01081">
    <property type="entry name" value="HTH_TETR_1"/>
    <property type="match status" value="1"/>
</dbReference>
<comment type="caution">
    <text evidence="4">The sequence shown here is derived from an EMBL/GenBank/DDBJ whole genome shotgun (WGS) entry which is preliminary data.</text>
</comment>
<dbReference type="PROSITE" id="PS50977">
    <property type="entry name" value="HTH_TETR_2"/>
    <property type="match status" value="1"/>
</dbReference>
<organism evidence="4 5">
    <name type="scientific">Chitinophaga defluvii</name>
    <dbReference type="NCBI Taxonomy" id="3163343"/>
    <lineage>
        <taxon>Bacteria</taxon>
        <taxon>Pseudomonadati</taxon>
        <taxon>Bacteroidota</taxon>
        <taxon>Chitinophagia</taxon>
        <taxon>Chitinophagales</taxon>
        <taxon>Chitinophagaceae</taxon>
        <taxon>Chitinophaga</taxon>
    </lineage>
</organism>
<evidence type="ECO:0000259" key="3">
    <source>
        <dbReference type="PROSITE" id="PS50977"/>
    </source>
</evidence>
<feature type="DNA-binding region" description="H-T-H motif" evidence="2">
    <location>
        <begin position="28"/>
        <end position="47"/>
    </location>
</feature>
<keyword evidence="1 2" id="KW-0238">DNA-binding</keyword>
<dbReference type="InterPro" id="IPR009057">
    <property type="entry name" value="Homeodomain-like_sf"/>
</dbReference>
<dbReference type="EMBL" id="JBEXAC010000002">
    <property type="protein sequence ID" value="MET6998928.1"/>
    <property type="molecule type" value="Genomic_DNA"/>
</dbReference>
<keyword evidence="5" id="KW-1185">Reference proteome</keyword>
<dbReference type="Proteomes" id="UP001549749">
    <property type="component" value="Unassembled WGS sequence"/>
</dbReference>
<dbReference type="PANTHER" id="PTHR43479">
    <property type="entry name" value="ACREF/ENVCD OPERON REPRESSOR-RELATED"/>
    <property type="match status" value="1"/>
</dbReference>
<gene>
    <name evidence="4" type="ORF">ABR189_16200</name>
</gene>
<dbReference type="InterPro" id="IPR050624">
    <property type="entry name" value="HTH-type_Tx_Regulator"/>
</dbReference>
<proteinExistence type="predicted"/>
<dbReference type="RefSeq" id="WP_354661495.1">
    <property type="nucleotide sequence ID" value="NZ_JBEXAC010000002.1"/>
</dbReference>
<accession>A0ABV2T7B1</accession>
<dbReference type="InterPro" id="IPR023772">
    <property type="entry name" value="DNA-bd_HTH_TetR-type_CS"/>
</dbReference>
<evidence type="ECO:0000256" key="1">
    <source>
        <dbReference type="ARBA" id="ARBA00023125"/>
    </source>
</evidence>
<dbReference type="InterPro" id="IPR001647">
    <property type="entry name" value="HTH_TetR"/>
</dbReference>
<reference evidence="4 5" key="1">
    <citation type="submission" date="2024-06" db="EMBL/GenBank/DDBJ databases">
        <title>Chitinophaga defluvii sp. nov., isolated from municipal sewage.</title>
        <authorList>
            <person name="Zhang L."/>
        </authorList>
    </citation>
    <scope>NUCLEOTIDE SEQUENCE [LARGE SCALE GENOMIC DNA]</scope>
    <source>
        <strain evidence="4 5">H8</strain>
    </source>
</reference>
<evidence type="ECO:0000256" key="2">
    <source>
        <dbReference type="PROSITE-ProRule" id="PRU00335"/>
    </source>
</evidence>
<sequence length="207" mass="24387">MAEPDHKKIMILEAALKRFKRFGLSKTTMEEIARDLDISKGSLYYYFTDKESIYVAVVENIIATCFQDMSQYLEQDVTILQIMDKYLALKEKMLLEYHFLFGINEWIKETPSTFMRQVIELLQDVEISFLSAWIRKGIATGELSDKYDPDTTAPLLVHVLFGLWVVWCKWQASGFDPYDSKQLKLFMEREKQVLIIFFNGLRYQPTF</sequence>
<dbReference type="PANTHER" id="PTHR43479:SF11">
    <property type="entry name" value="ACREF_ENVCD OPERON REPRESSOR-RELATED"/>
    <property type="match status" value="1"/>
</dbReference>
<dbReference type="PRINTS" id="PR00455">
    <property type="entry name" value="HTHTETR"/>
</dbReference>
<protein>
    <submittedName>
        <fullName evidence="4">TetR/AcrR family transcriptional regulator</fullName>
    </submittedName>
</protein>
<dbReference type="Gene3D" id="1.10.10.60">
    <property type="entry name" value="Homeodomain-like"/>
    <property type="match status" value="1"/>
</dbReference>
<dbReference type="SUPFAM" id="SSF46689">
    <property type="entry name" value="Homeodomain-like"/>
    <property type="match status" value="1"/>
</dbReference>
<dbReference type="SUPFAM" id="SSF48498">
    <property type="entry name" value="Tetracyclin repressor-like, C-terminal domain"/>
    <property type="match status" value="1"/>
</dbReference>
<dbReference type="InterPro" id="IPR036271">
    <property type="entry name" value="Tet_transcr_reg_TetR-rel_C_sf"/>
</dbReference>
<name>A0ABV2T7B1_9BACT</name>
<dbReference type="Pfam" id="PF00440">
    <property type="entry name" value="TetR_N"/>
    <property type="match status" value="1"/>
</dbReference>